<accession>A0ABD0N1F3</accession>
<dbReference type="PANTHER" id="PTHR45737:SF6">
    <property type="entry name" value="VON WILLEBRAND FACTOR A DOMAIN-CONTAINING PROTEIN 5A"/>
    <property type="match status" value="1"/>
</dbReference>
<protein>
    <submittedName>
        <fullName evidence="1">Uncharacterized protein</fullName>
    </submittedName>
</protein>
<reference evidence="1 2" key="1">
    <citation type="submission" date="2024-05" db="EMBL/GenBank/DDBJ databases">
        <title>Genome sequencing and assembly of Indian major carp, Cirrhinus mrigala (Hamilton, 1822).</title>
        <authorList>
            <person name="Mohindra V."/>
            <person name="Chowdhury L.M."/>
            <person name="Lal K."/>
            <person name="Jena J.K."/>
        </authorList>
    </citation>
    <scope>NUCLEOTIDE SEQUENCE [LARGE SCALE GENOMIC DNA]</scope>
    <source>
        <strain evidence="1">CM1030</strain>
        <tissue evidence="1">Blood</tissue>
    </source>
</reference>
<proteinExistence type="predicted"/>
<keyword evidence="2" id="KW-1185">Reference proteome</keyword>
<dbReference type="Proteomes" id="UP001529510">
    <property type="component" value="Unassembled WGS sequence"/>
</dbReference>
<dbReference type="PANTHER" id="PTHR45737">
    <property type="entry name" value="VON WILLEBRAND FACTOR A DOMAIN-CONTAINING PROTEIN 5A"/>
    <property type="match status" value="1"/>
</dbReference>
<dbReference type="EMBL" id="JAMKFB020000025">
    <property type="protein sequence ID" value="KAL0155332.1"/>
    <property type="molecule type" value="Genomic_DNA"/>
</dbReference>
<name>A0ABD0N1F3_CIRMR</name>
<evidence type="ECO:0000313" key="1">
    <source>
        <dbReference type="EMBL" id="KAL0155332.1"/>
    </source>
</evidence>
<dbReference type="AlphaFoldDB" id="A0ABD0N1F3"/>
<evidence type="ECO:0000313" key="2">
    <source>
        <dbReference type="Proteomes" id="UP001529510"/>
    </source>
</evidence>
<comment type="caution">
    <text evidence="1">The sequence shown here is derived from an EMBL/GenBank/DDBJ whole genome shotgun (WGS) entry which is preliminary data.</text>
</comment>
<sequence>PAVVNISVDWTLPDGVTVDTLSPPINVLFQGQRTLIYAQLKGESSGSSEGSVTVKYSLKDQPVTNQLHFCLKPTEETELSVHRLAARTLIRSLEQKERASGAGCSVHTAFIAVNKDSRQTVKGPLLQRRVPTYG</sequence>
<gene>
    <name evidence="1" type="ORF">M9458_049595</name>
</gene>
<feature type="non-terminal residue" evidence="1">
    <location>
        <position position="1"/>
    </location>
</feature>
<organism evidence="1 2">
    <name type="scientific">Cirrhinus mrigala</name>
    <name type="common">Mrigala</name>
    <dbReference type="NCBI Taxonomy" id="683832"/>
    <lineage>
        <taxon>Eukaryota</taxon>
        <taxon>Metazoa</taxon>
        <taxon>Chordata</taxon>
        <taxon>Craniata</taxon>
        <taxon>Vertebrata</taxon>
        <taxon>Euteleostomi</taxon>
        <taxon>Actinopterygii</taxon>
        <taxon>Neopterygii</taxon>
        <taxon>Teleostei</taxon>
        <taxon>Ostariophysi</taxon>
        <taxon>Cypriniformes</taxon>
        <taxon>Cyprinidae</taxon>
        <taxon>Labeoninae</taxon>
        <taxon>Labeonini</taxon>
        <taxon>Cirrhinus</taxon>
    </lineage>
</organism>